<dbReference type="FunFam" id="3.30.200.20:FF:000959">
    <property type="entry name" value="Cysteine-rich receptor-like protein kinase 17"/>
    <property type="match status" value="1"/>
</dbReference>
<evidence type="ECO:0000256" key="14">
    <source>
        <dbReference type="ARBA" id="ARBA00023180"/>
    </source>
</evidence>
<keyword evidence="13" id="KW-0675">Receptor</keyword>
<evidence type="ECO:0000313" key="19">
    <source>
        <dbReference type="EMBL" id="KAK7391008.1"/>
    </source>
</evidence>
<keyword evidence="5" id="KW-0812">Transmembrane</keyword>
<dbReference type="PROSITE" id="PS00108">
    <property type="entry name" value="PROTEIN_KINASE_ST"/>
    <property type="match status" value="1"/>
</dbReference>
<dbReference type="PANTHER" id="PTHR27002:SF1073">
    <property type="entry name" value="CYSTEINE-RICH RECEPTOR-LIKE PROTEIN KINASE 29"/>
    <property type="match status" value="1"/>
</dbReference>
<evidence type="ECO:0000256" key="3">
    <source>
        <dbReference type="ARBA" id="ARBA00022553"/>
    </source>
</evidence>
<name>A0AAN9SBB9_PSOTE</name>
<keyword evidence="4" id="KW-0808">Transferase</keyword>
<keyword evidence="2" id="KW-0723">Serine/threonine-protein kinase</keyword>
<evidence type="ECO:0000259" key="18">
    <source>
        <dbReference type="PROSITE" id="PS51473"/>
    </source>
</evidence>
<feature type="domain" description="Gnk2-homologous" evidence="18">
    <location>
        <begin position="137"/>
        <end position="244"/>
    </location>
</feature>
<keyword evidence="8 15" id="KW-0547">Nucleotide-binding</keyword>
<organism evidence="19 20">
    <name type="scientific">Psophocarpus tetragonolobus</name>
    <name type="common">Winged bean</name>
    <name type="synonym">Dolichos tetragonolobus</name>
    <dbReference type="NCBI Taxonomy" id="3891"/>
    <lineage>
        <taxon>Eukaryota</taxon>
        <taxon>Viridiplantae</taxon>
        <taxon>Streptophyta</taxon>
        <taxon>Embryophyta</taxon>
        <taxon>Tracheophyta</taxon>
        <taxon>Spermatophyta</taxon>
        <taxon>Magnoliopsida</taxon>
        <taxon>eudicotyledons</taxon>
        <taxon>Gunneridae</taxon>
        <taxon>Pentapetalae</taxon>
        <taxon>rosids</taxon>
        <taxon>fabids</taxon>
        <taxon>Fabales</taxon>
        <taxon>Fabaceae</taxon>
        <taxon>Papilionoideae</taxon>
        <taxon>50 kb inversion clade</taxon>
        <taxon>NPAAA clade</taxon>
        <taxon>indigoferoid/millettioid clade</taxon>
        <taxon>Phaseoleae</taxon>
        <taxon>Psophocarpus</taxon>
    </lineage>
</organism>
<evidence type="ECO:0000256" key="6">
    <source>
        <dbReference type="ARBA" id="ARBA00022729"/>
    </source>
</evidence>
<dbReference type="Pfam" id="PF07714">
    <property type="entry name" value="PK_Tyr_Ser-Thr"/>
    <property type="match status" value="1"/>
</dbReference>
<feature type="signal peptide" evidence="16">
    <location>
        <begin position="1"/>
        <end position="19"/>
    </location>
</feature>
<evidence type="ECO:0000256" key="12">
    <source>
        <dbReference type="ARBA" id="ARBA00023136"/>
    </source>
</evidence>
<dbReference type="InterPro" id="IPR000719">
    <property type="entry name" value="Prot_kinase_dom"/>
</dbReference>
<dbReference type="InterPro" id="IPR017441">
    <property type="entry name" value="Protein_kinase_ATP_BS"/>
</dbReference>
<evidence type="ECO:0000256" key="16">
    <source>
        <dbReference type="SAM" id="SignalP"/>
    </source>
</evidence>
<dbReference type="Pfam" id="PF01657">
    <property type="entry name" value="Stress-antifung"/>
    <property type="match status" value="2"/>
</dbReference>
<dbReference type="GO" id="GO:0005524">
    <property type="term" value="F:ATP binding"/>
    <property type="evidence" value="ECO:0007669"/>
    <property type="project" value="UniProtKB-UniRule"/>
</dbReference>
<dbReference type="EMBL" id="JAYMYS010000005">
    <property type="protein sequence ID" value="KAK7391008.1"/>
    <property type="molecule type" value="Genomic_DNA"/>
</dbReference>
<dbReference type="Gene3D" id="3.30.430.20">
    <property type="entry name" value="Gnk2 domain, C-X8-C-X2-C motif"/>
    <property type="match status" value="2"/>
</dbReference>
<feature type="domain" description="Gnk2-homologous" evidence="18">
    <location>
        <begin position="28"/>
        <end position="131"/>
    </location>
</feature>
<evidence type="ECO:0000256" key="8">
    <source>
        <dbReference type="ARBA" id="ARBA00022741"/>
    </source>
</evidence>
<keyword evidence="20" id="KW-1185">Reference proteome</keyword>
<gene>
    <name evidence="19" type="ORF">VNO78_19286</name>
</gene>
<dbReference type="GO" id="GO:0005886">
    <property type="term" value="C:plasma membrane"/>
    <property type="evidence" value="ECO:0007669"/>
    <property type="project" value="TreeGrafter"/>
</dbReference>
<evidence type="ECO:0000256" key="15">
    <source>
        <dbReference type="PROSITE-ProRule" id="PRU10141"/>
    </source>
</evidence>
<dbReference type="PROSITE" id="PS51473">
    <property type="entry name" value="GNK2"/>
    <property type="match status" value="2"/>
</dbReference>
<sequence length="669" mass="74966">MMPMASISCMLLFFLSSLSLQFISSSGYIVEICDNKVGNYTANSRYKANLNTLLSNLTSHTGINYGFYNFSYGQDRDKVYTIGLCRGDQNPDECLKCLNNSRVKLTETCPNQKEAILYDDPCMLRYSNSSIFGVVNTDTDSCLISGTKASEVDQFNKVLGNLMSNLRGTAILGDSRRKYAADNATATNFQTIYAFVQCTPDLSQQDCNNCLDGAISQIPGCCINNTGCRVLQPSCSIRYEVASFYGHTTILDPHSPPSTSPAGESSSTKRIVIAVLVPTVVVFIIVSEYCPSNLLVKIRCPFEVKEEEDEDEEEINIADSLQFNFDTIRVATEDFSDSNKLGQGGFGAVYWGRLTNGQMIAVKRLSRDSGQGDTEFKNEVLLVAKLQHRNLVRLLGFCLEGRERLLVYEFVPNKSLDYFIFDSTKQVHLDWKLRYKIITGTARGLLYLHEDSRLRIIHRDLKASNILLDEEMNPKIADFGMAKLVLVDQTQANTNRIVGTYGYMAPEYAMHGQFSVKSDVFSFGVLVLEIVSGQKNNSFSHGDNIEDLLAFAWRNWKEGTAINIVDPSLNNNARNEIMRCIHIGLLCVQENLAERPTMANIILMLNSYSLSLPIPTEPAFYTNSRTRSLLEMQSWEYDSRETGCAPSEPIIKLVQESENETSVTQLYPR</sequence>
<evidence type="ECO:0000256" key="10">
    <source>
        <dbReference type="ARBA" id="ARBA00022840"/>
    </source>
</evidence>
<dbReference type="FunFam" id="3.30.430.20:FF:000003">
    <property type="entry name" value="Cysteine-rich RLK (RECEPTOR-like protein kinase) 10"/>
    <property type="match status" value="1"/>
</dbReference>
<accession>A0AAN9SBB9</accession>
<keyword evidence="11" id="KW-1133">Transmembrane helix</keyword>
<dbReference type="PANTHER" id="PTHR27002">
    <property type="entry name" value="RECEPTOR-LIKE SERINE/THREONINE-PROTEIN KINASE SD1-8"/>
    <property type="match status" value="1"/>
</dbReference>
<keyword evidence="7" id="KW-0677">Repeat</keyword>
<dbReference type="GO" id="GO:0004674">
    <property type="term" value="F:protein serine/threonine kinase activity"/>
    <property type="evidence" value="ECO:0007669"/>
    <property type="project" value="UniProtKB-KW"/>
</dbReference>
<dbReference type="InterPro" id="IPR011009">
    <property type="entry name" value="Kinase-like_dom_sf"/>
</dbReference>
<comment type="subcellular location">
    <subcellularLocation>
        <location evidence="1">Membrane</location>
        <topology evidence="1">Single-pass membrane protein</topology>
    </subcellularLocation>
</comment>
<comment type="caution">
    <text evidence="19">The sequence shown here is derived from an EMBL/GenBank/DDBJ whole genome shotgun (WGS) entry which is preliminary data.</text>
</comment>
<dbReference type="FunFam" id="1.10.510.10:FF:000129">
    <property type="entry name" value="cysteine-rich receptor-like protein kinase 10"/>
    <property type="match status" value="1"/>
</dbReference>
<evidence type="ECO:0000256" key="7">
    <source>
        <dbReference type="ARBA" id="ARBA00022737"/>
    </source>
</evidence>
<dbReference type="InterPro" id="IPR001245">
    <property type="entry name" value="Ser-Thr/Tyr_kinase_cat_dom"/>
</dbReference>
<proteinExistence type="predicted"/>
<evidence type="ECO:0000256" key="4">
    <source>
        <dbReference type="ARBA" id="ARBA00022679"/>
    </source>
</evidence>
<dbReference type="CDD" id="cd23509">
    <property type="entry name" value="Gnk2-like"/>
    <property type="match status" value="2"/>
</dbReference>
<dbReference type="InterPro" id="IPR008271">
    <property type="entry name" value="Ser/Thr_kinase_AS"/>
</dbReference>
<dbReference type="AlphaFoldDB" id="A0AAN9SBB9"/>
<dbReference type="InterPro" id="IPR038408">
    <property type="entry name" value="GNK2_sf"/>
</dbReference>
<dbReference type="PROSITE" id="PS00107">
    <property type="entry name" value="PROTEIN_KINASE_ATP"/>
    <property type="match status" value="1"/>
</dbReference>
<dbReference type="SUPFAM" id="SSF56112">
    <property type="entry name" value="Protein kinase-like (PK-like)"/>
    <property type="match status" value="1"/>
</dbReference>
<protein>
    <submittedName>
        <fullName evidence="19">Uncharacterized protein</fullName>
    </submittedName>
</protein>
<dbReference type="CDD" id="cd14066">
    <property type="entry name" value="STKc_IRAK"/>
    <property type="match status" value="1"/>
</dbReference>
<evidence type="ECO:0000259" key="17">
    <source>
        <dbReference type="PROSITE" id="PS50011"/>
    </source>
</evidence>
<evidence type="ECO:0000256" key="9">
    <source>
        <dbReference type="ARBA" id="ARBA00022777"/>
    </source>
</evidence>
<keyword evidence="14" id="KW-0325">Glycoprotein</keyword>
<evidence type="ECO:0000256" key="1">
    <source>
        <dbReference type="ARBA" id="ARBA00004167"/>
    </source>
</evidence>
<evidence type="ECO:0000256" key="11">
    <source>
        <dbReference type="ARBA" id="ARBA00022989"/>
    </source>
</evidence>
<keyword evidence="3" id="KW-0597">Phosphoprotein</keyword>
<dbReference type="Gene3D" id="1.10.510.10">
    <property type="entry name" value="Transferase(Phosphotransferase) domain 1"/>
    <property type="match status" value="1"/>
</dbReference>
<dbReference type="GO" id="GO:0006950">
    <property type="term" value="P:response to stress"/>
    <property type="evidence" value="ECO:0007669"/>
    <property type="project" value="UniProtKB-ARBA"/>
</dbReference>
<reference evidence="19 20" key="1">
    <citation type="submission" date="2024-01" db="EMBL/GenBank/DDBJ databases">
        <title>The genomes of 5 underutilized Papilionoideae crops provide insights into root nodulation and disease resistanc.</title>
        <authorList>
            <person name="Jiang F."/>
        </authorList>
    </citation>
    <scope>NUCLEOTIDE SEQUENCE [LARGE SCALE GENOMIC DNA]</scope>
    <source>
        <strain evidence="19">DUOXIRENSHENG_FW03</strain>
        <tissue evidence="19">Leaves</tissue>
    </source>
</reference>
<dbReference type="Gene3D" id="3.30.200.20">
    <property type="entry name" value="Phosphorylase Kinase, domain 1"/>
    <property type="match status" value="1"/>
</dbReference>
<feature type="binding site" evidence="15">
    <location>
        <position position="363"/>
    </location>
    <ligand>
        <name>ATP</name>
        <dbReference type="ChEBI" id="CHEBI:30616"/>
    </ligand>
</feature>
<evidence type="ECO:0000256" key="13">
    <source>
        <dbReference type="ARBA" id="ARBA00023170"/>
    </source>
</evidence>
<evidence type="ECO:0000313" key="20">
    <source>
        <dbReference type="Proteomes" id="UP001386955"/>
    </source>
</evidence>
<dbReference type="Proteomes" id="UP001386955">
    <property type="component" value="Unassembled WGS sequence"/>
</dbReference>
<dbReference type="FunFam" id="3.30.430.20:FF:000002">
    <property type="entry name" value="Cysteine-rich receptor-like protein kinase 10"/>
    <property type="match status" value="1"/>
</dbReference>
<keyword evidence="12" id="KW-0472">Membrane</keyword>
<dbReference type="SMART" id="SM00220">
    <property type="entry name" value="S_TKc"/>
    <property type="match status" value="1"/>
</dbReference>
<keyword evidence="6 16" id="KW-0732">Signal</keyword>
<feature type="chain" id="PRO_5043042359" evidence="16">
    <location>
        <begin position="20"/>
        <end position="669"/>
    </location>
</feature>
<keyword evidence="10 15" id="KW-0067">ATP-binding</keyword>
<feature type="domain" description="Protein kinase" evidence="17">
    <location>
        <begin position="335"/>
        <end position="609"/>
    </location>
</feature>
<evidence type="ECO:0000256" key="5">
    <source>
        <dbReference type="ARBA" id="ARBA00022692"/>
    </source>
</evidence>
<evidence type="ECO:0000256" key="2">
    <source>
        <dbReference type="ARBA" id="ARBA00022527"/>
    </source>
</evidence>
<keyword evidence="9" id="KW-0418">Kinase</keyword>
<dbReference type="PROSITE" id="PS50011">
    <property type="entry name" value="PROTEIN_KINASE_DOM"/>
    <property type="match status" value="1"/>
</dbReference>
<dbReference type="InterPro" id="IPR002902">
    <property type="entry name" value="GNK2"/>
</dbReference>